<dbReference type="Pfam" id="PF00078">
    <property type="entry name" value="RVT_1"/>
    <property type="match status" value="1"/>
</dbReference>
<feature type="domain" description="Reverse transcriptase" evidence="1">
    <location>
        <begin position="2"/>
        <end position="112"/>
    </location>
</feature>
<organism evidence="2 3">
    <name type="scientific">Allacma fusca</name>
    <dbReference type="NCBI Taxonomy" id="39272"/>
    <lineage>
        <taxon>Eukaryota</taxon>
        <taxon>Metazoa</taxon>
        <taxon>Ecdysozoa</taxon>
        <taxon>Arthropoda</taxon>
        <taxon>Hexapoda</taxon>
        <taxon>Collembola</taxon>
        <taxon>Symphypleona</taxon>
        <taxon>Sminthuridae</taxon>
        <taxon>Allacma</taxon>
    </lineage>
</organism>
<dbReference type="Pfam" id="PF05380">
    <property type="entry name" value="Peptidase_A17"/>
    <property type="match status" value="1"/>
</dbReference>
<dbReference type="InterPro" id="IPR008042">
    <property type="entry name" value="Retrotrans_Pao"/>
</dbReference>
<dbReference type="PANTHER" id="PTHR47331">
    <property type="entry name" value="PHD-TYPE DOMAIN-CONTAINING PROTEIN"/>
    <property type="match status" value="1"/>
</dbReference>
<dbReference type="AlphaFoldDB" id="A0A8J2JNT6"/>
<name>A0A8J2JNT6_9HEXA</name>
<reference evidence="2" key="1">
    <citation type="submission" date="2021-06" db="EMBL/GenBank/DDBJ databases">
        <authorList>
            <person name="Hodson N. C."/>
            <person name="Mongue J. A."/>
            <person name="Jaron S. K."/>
        </authorList>
    </citation>
    <scope>NUCLEOTIDE SEQUENCE</scope>
</reference>
<gene>
    <name evidence="2" type="ORF">AFUS01_LOCUS1753</name>
</gene>
<evidence type="ECO:0000259" key="1">
    <source>
        <dbReference type="Pfam" id="PF00078"/>
    </source>
</evidence>
<dbReference type="InterPro" id="IPR000477">
    <property type="entry name" value="RT_dom"/>
</dbReference>
<sequence>MSADVKQMYLQVHMHPGDRKMLKLFWRPKPTKPLRVYQLTRVTFGLAPSSYQAKKVMQVLADTYQNEFPTGSKALKRDLYVDDCMTGANSKEEAIKLQQELTELAEKANVSLRKWTSSDPTVLAAIPEHAREMMRELDMDNGDTVKALGLVWSSTEDCFRMSAQQPKAQKVTKRTILSEIARIFHPLGFLSPVTVRAKLLMQRLWKA</sequence>
<evidence type="ECO:0000313" key="3">
    <source>
        <dbReference type="Proteomes" id="UP000708208"/>
    </source>
</evidence>
<dbReference type="OrthoDB" id="8065733at2759"/>
<protein>
    <recommendedName>
        <fullName evidence="1">Reverse transcriptase domain-containing protein</fullName>
    </recommendedName>
</protein>
<accession>A0A8J2JNT6</accession>
<proteinExistence type="predicted"/>
<dbReference type="EMBL" id="CAJVCH010009832">
    <property type="protein sequence ID" value="CAG7667401.1"/>
    <property type="molecule type" value="Genomic_DNA"/>
</dbReference>
<keyword evidence="3" id="KW-1185">Reference proteome</keyword>
<dbReference type="Proteomes" id="UP000708208">
    <property type="component" value="Unassembled WGS sequence"/>
</dbReference>
<evidence type="ECO:0000313" key="2">
    <source>
        <dbReference type="EMBL" id="CAG7667401.1"/>
    </source>
</evidence>
<comment type="caution">
    <text evidence="2">The sequence shown here is derived from an EMBL/GenBank/DDBJ whole genome shotgun (WGS) entry which is preliminary data.</text>
</comment>